<dbReference type="InterPro" id="IPR001506">
    <property type="entry name" value="Peptidase_M12A"/>
</dbReference>
<dbReference type="RefSeq" id="WP_013377832.1">
    <property type="nucleotide sequence ID" value="NC_014623.1"/>
</dbReference>
<comment type="cofactor">
    <cofactor evidence="1">
        <name>Zn(2+)</name>
        <dbReference type="ChEBI" id="CHEBI:29105"/>
    </cofactor>
    <text evidence="1">Binds 1 zinc ion per subunit.</text>
</comment>
<keyword evidence="4" id="KW-1185">Reference proteome</keyword>
<feature type="binding site" evidence="1">
    <location>
        <position position="237"/>
    </location>
    <ligand>
        <name>Zn(2+)</name>
        <dbReference type="ChEBI" id="CHEBI:29105"/>
        <note>catalytic</note>
    </ligand>
</feature>
<feature type="binding site" evidence="1">
    <location>
        <position position="243"/>
    </location>
    <ligand>
        <name>Zn(2+)</name>
        <dbReference type="ChEBI" id="CHEBI:29105"/>
        <note>catalytic</note>
    </ligand>
</feature>
<dbReference type="SUPFAM" id="SSF55486">
    <property type="entry name" value="Metalloproteases ('zincins'), catalytic domain"/>
    <property type="match status" value="1"/>
</dbReference>
<dbReference type="SUPFAM" id="SSF49695">
    <property type="entry name" value="gamma-Crystallin-like"/>
    <property type="match status" value="1"/>
</dbReference>
<dbReference type="PANTHER" id="PTHR10127:SF850">
    <property type="entry name" value="METALLOENDOPEPTIDASE"/>
    <property type="match status" value="1"/>
</dbReference>
<evidence type="ECO:0000259" key="2">
    <source>
        <dbReference type="PROSITE" id="PS51864"/>
    </source>
</evidence>
<keyword evidence="1 3" id="KW-0482">Metalloprotease</keyword>
<sequence length="415" mass="45114">MAREFEKVRGLHVRLRAAQREGGKMFNRGLRHAAFLALGLLSTACGEQEVEIQRLQELASDEVSAHEHELENDAVYRSQYPKGQTFQVRLAGLKNPVTAVLKGNYAFVGDQVIGEVSGTQVLSADKQVILHLDGDSQVGAMGSGIVNAAGQKWPGGVIPYEIDPAASAETRSAFAGAKADYDAKTSIRWVPRTNQADYVRIITSDGCWSYVGKIGGRQDLSLGAGCGVNPARHELGHAVGLAHEQVRQDRDNWVIVNAGGSQNAIDWGSAGTPIGAYDFESMMHYRNYFVNGRWDYVPKNGFPPELVGNDRVNSFTVGDLEAIRAIYGGSASNGVCFYVDSDYRGESFCATSDSAWVGAQWNDRISSVKVSPGYEYTLFNDINFAGSGLGCGCDVPNLAQYNFNDLTSSFRIKRK</sequence>
<feature type="domain" description="Peptidase M12A" evidence="2">
    <location>
        <begin position="143"/>
        <end position="330"/>
    </location>
</feature>
<keyword evidence="1" id="KW-0479">Metal-binding</keyword>
<dbReference type="Proteomes" id="UP000001351">
    <property type="component" value="Chromosome"/>
</dbReference>
<dbReference type="PROSITE" id="PS51864">
    <property type="entry name" value="ASTACIN"/>
    <property type="match status" value="1"/>
</dbReference>
<dbReference type="Pfam" id="PF01400">
    <property type="entry name" value="Astacin"/>
    <property type="match status" value="1"/>
</dbReference>
<accession>E3FEN4</accession>
<gene>
    <name evidence="3" type="primary">nas</name>
    <name evidence="3" type="ordered locus">STAUR_7434</name>
</gene>
<reference evidence="3 4" key="1">
    <citation type="journal article" date="2011" name="Mol. Biol. Evol.">
        <title>Comparative genomic analysis of fruiting body formation in Myxococcales.</title>
        <authorList>
            <person name="Huntley S."/>
            <person name="Hamann N."/>
            <person name="Wegener-Feldbrugge S."/>
            <person name="Treuner-Lange A."/>
            <person name="Kube M."/>
            <person name="Reinhardt R."/>
            <person name="Klages S."/>
            <person name="Muller R."/>
            <person name="Ronning C.M."/>
            <person name="Nierman W.C."/>
            <person name="Sogaard-Andersen L."/>
        </authorList>
    </citation>
    <scope>NUCLEOTIDE SEQUENCE [LARGE SCALE GENOMIC DNA]</scope>
    <source>
        <strain evidence="3 4">DW4/3-1</strain>
    </source>
</reference>
<comment type="caution">
    <text evidence="1">Lacks conserved residue(s) required for the propagation of feature annotation.</text>
</comment>
<dbReference type="GO" id="GO:0008270">
    <property type="term" value="F:zinc ion binding"/>
    <property type="evidence" value="ECO:0007669"/>
    <property type="project" value="UniProtKB-UniRule"/>
</dbReference>
<organism evidence="3 4">
    <name type="scientific">Stigmatella aurantiaca (strain DW4/3-1)</name>
    <dbReference type="NCBI Taxonomy" id="378806"/>
    <lineage>
        <taxon>Bacteria</taxon>
        <taxon>Pseudomonadati</taxon>
        <taxon>Myxococcota</taxon>
        <taxon>Myxococcia</taxon>
        <taxon>Myxococcales</taxon>
        <taxon>Cystobacterineae</taxon>
        <taxon>Archangiaceae</taxon>
        <taxon>Stigmatella</taxon>
    </lineage>
</organism>
<name>E3FEN4_STIAD</name>
<keyword evidence="1" id="KW-0378">Hydrolase</keyword>
<dbReference type="GO" id="GO:0004222">
    <property type="term" value="F:metalloendopeptidase activity"/>
    <property type="evidence" value="ECO:0007669"/>
    <property type="project" value="UniProtKB-UniRule"/>
</dbReference>
<protein>
    <submittedName>
        <fullName evidence="3">Metalloprotease</fullName>
    </submittedName>
</protein>
<feature type="binding site" evidence="1">
    <location>
        <position position="233"/>
    </location>
    <ligand>
        <name>Zn(2+)</name>
        <dbReference type="ChEBI" id="CHEBI:29105"/>
        <note>catalytic</note>
    </ligand>
</feature>
<keyword evidence="1" id="KW-0645">Protease</keyword>
<dbReference type="STRING" id="378806.STAUR_7434"/>
<dbReference type="InterPro" id="IPR011024">
    <property type="entry name" value="G_crystallin-like"/>
</dbReference>
<dbReference type="eggNOG" id="COG1670">
    <property type="taxonomic scope" value="Bacteria"/>
</dbReference>
<dbReference type="Pfam" id="PF03995">
    <property type="entry name" value="Inhibitor_I36"/>
    <property type="match status" value="1"/>
</dbReference>
<dbReference type="PRINTS" id="PR00480">
    <property type="entry name" value="ASTACIN"/>
</dbReference>
<keyword evidence="1" id="KW-0862">Zinc</keyword>
<feature type="active site" evidence="1">
    <location>
        <position position="234"/>
    </location>
</feature>
<dbReference type="AlphaFoldDB" id="E3FEN4"/>
<evidence type="ECO:0000256" key="1">
    <source>
        <dbReference type="PROSITE-ProRule" id="PRU01211"/>
    </source>
</evidence>
<dbReference type="Gene3D" id="2.60.20.10">
    <property type="entry name" value="Crystallins"/>
    <property type="match status" value="1"/>
</dbReference>
<evidence type="ECO:0000313" key="4">
    <source>
        <dbReference type="Proteomes" id="UP000001351"/>
    </source>
</evidence>
<dbReference type="InterPro" id="IPR024079">
    <property type="entry name" value="MetalloPept_cat_dom_sf"/>
</dbReference>
<proteinExistence type="predicted"/>
<dbReference type="InterPro" id="IPR006026">
    <property type="entry name" value="Peptidase_Metallo"/>
</dbReference>
<dbReference type="SMART" id="SM00235">
    <property type="entry name" value="ZnMc"/>
    <property type="match status" value="1"/>
</dbReference>
<dbReference type="eggNOG" id="COG3170">
    <property type="taxonomic scope" value="Bacteria"/>
</dbReference>
<dbReference type="HOGENOM" id="CLU_017286_2_0_7"/>
<dbReference type="Gene3D" id="3.40.390.10">
    <property type="entry name" value="Collagenase (Catalytic Domain)"/>
    <property type="match status" value="1"/>
</dbReference>
<dbReference type="PANTHER" id="PTHR10127">
    <property type="entry name" value="DISCOIDIN, CUB, EGF, LAMININ , AND ZINC METALLOPROTEASE DOMAIN CONTAINING"/>
    <property type="match status" value="1"/>
</dbReference>
<evidence type="ECO:0000313" key="3">
    <source>
        <dbReference type="EMBL" id="ADO75190.1"/>
    </source>
</evidence>
<dbReference type="KEGG" id="sur:STAUR_7434"/>
<dbReference type="GO" id="GO:0006508">
    <property type="term" value="P:proteolysis"/>
    <property type="evidence" value="ECO:0007669"/>
    <property type="project" value="UniProtKB-KW"/>
</dbReference>
<dbReference type="EMBL" id="CP002271">
    <property type="protein sequence ID" value="ADO75190.1"/>
    <property type="molecule type" value="Genomic_DNA"/>
</dbReference>